<name>J3MST3_ORYBR</name>
<keyword evidence="2" id="KW-1185">Reference proteome</keyword>
<protein>
    <submittedName>
        <fullName evidence="1">Uncharacterized protein</fullName>
    </submittedName>
</protein>
<reference evidence="1" key="1">
    <citation type="journal article" date="2013" name="Nat. Commun.">
        <title>Whole-genome sequencing of Oryza brachyantha reveals mechanisms underlying Oryza genome evolution.</title>
        <authorList>
            <person name="Chen J."/>
            <person name="Huang Q."/>
            <person name="Gao D."/>
            <person name="Wang J."/>
            <person name="Lang Y."/>
            <person name="Liu T."/>
            <person name="Li B."/>
            <person name="Bai Z."/>
            <person name="Luis Goicoechea J."/>
            <person name="Liang C."/>
            <person name="Chen C."/>
            <person name="Zhang W."/>
            <person name="Sun S."/>
            <person name="Liao Y."/>
            <person name="Zhang X."/>
            <person name="Yang L."/>
            <person name="Song C."/>
            <person name="Wang M."/>
            <person name="Shi J."/>
            <person name="Liu G."/>
            <person name="Liu J."/>
            <person name="Zhou H."/>
            <person name="Zhou W."/>
            <person name="Yu Q."/>
            <person name="An N."/>
            <person name="Chen Y."/>
            <person name="Cai Q."/>
            <person name="Wang B."/>
            <person name="Liu B."/>
            <person name="Min J."/>
            <person name="Huang Y."/>
            <person name="Wu H."/>
            <person name="Li Z."/>
            <person name="Zhang Y."/>
            <person name="Yin Y."/>
            <person name="Song W."/>
            <person name="Jiang J."/>
            <person name="Jackson S.A."/>
            <person name="Wing R.A."/>
            <person name="Wang J."/>
            <person name="Chen M."/>
        </authorList>
    </citation>
    <scope>NUCLEOTIDE SEQUENCE [LARGE SCALE GENOMIC DNA]</scope>
    <source>
        <strain evidence="1">cv. IRGC 101232</strain>
    </source>
</reference>
<sequence>MYYGNFTPRSTNIVEKNVKINYFTEMCLYLYQEAKKFSFLKFVPSIEKQTANKNMRIILSTICTFPVFPMKEFSNYKYMFHLLPISNAQ</sequence>
<accession>J3MST3</accession>
<evidence type="ECO:0000313" key="2">
    <source>
        <dbReference type="Proteomes" id="UP000006038"/>
    </source>
</evidence>
<dbReference type="Gramene" id="OB08G21630.1">
    <property type="protein sequence ID" value="OB08G21630.1"/>
    <property type="gene ID" value="OB08G21630"/>
</dbReference>
<dbReference type="HOGENOM" id="CLU_2458394_0_0_1"/>
<evidence type="ECO:0000313" key="1">
    <source>
        <dbReference type="EnsemblPlants" id="OB08G21630.1"/>
    </source>
</evidence>
<dbReference type="Proteomes" id="UP000006038">
    <property type="component" value="Chromosome 8"/>
</dbReference>
<reference evidence="1" key="2">
    <citation type="submission" date="2013-04" db="UniProtKB">
        <authorList>
            <consortium name="EnsemblPlants"/>
        </authorList>
    </citation>
    <scope>IDENTIFICATION</scope>
</reference>
<dbReference type="EnsemblPlants" id="OB08G21630.1">
    <property type="protein sequence ID" value="OB08G21630.1"/>
    <property type="gene ID" value="OB08G21630"/>
</dbReference>
<organism evidence="1">
    <name type="scientific">Oryza brachyantha</name>
    <name type="common">malo sina</name>
    <dbReference type="NCBI Taxonomy" id="4533"/>
    <lineage>
        <taxon>Eukaryota</taxon>
        <taxon>Viridiplantae</taxon>
        <taxon>Streptophyta</taxon>
        <taxon>Embryophyta</taxon>
        <taxon>Tracheophyta</taxon>
        <taxon>Spermatophyta</taxon>
        <taxon>Magnoliopsida</taxon>
        <taxon>Liliopsida</taxon>
        <taxon>Poales</taxon>
        <taxon>Poaceae</taxon>
        <taxon>BOP clade</taxon>
        <taxon>Oryzoideae</taxon>
        <taxon>Oryzeae</taxon>
        <taxon>Oryzinae</taxon>
        <taxon>Oryza</taxon>
    </lineage>
</organism>
<proteinExistence type="predicted"/>
<dbReference type="AlphaFoldDB" id="J3MST3"/>